<feature type="region of interest" description="Disordered" evidence="1">
    <location>
        <begin position="74"/>
        <end position="100"/>
    </location>
</feature>
<dbReference type="EMBL" id="GISG01121309">
    <property type="protein sequence ID" value="MBA4640829.1"/>
    <property type="molecule type" value="Transcribed_RNA"/>
</dbReference>
<dbReference type="AlphaFoldDB" id="A0A7C9DMY9"/>
<name>A0A7C9DMY9_OPUST</name>
<accession>A0A7C9DMY9</accession>
<proteinExistence type="predicted"/>
<sequence length="100" mass="11404">MSSRQAGTSSFTCTPVKRSSLSHKLKHALVMEFIALWPQNEKYTLVIVRSHVKAFKICLSRFITTAHCRQLKPYMHTNHQKPSSEPGESYGTSNIAKFQH</sequence>
<protein>
    <submittedName>
        <fullName evidence="2">Uncharacterized protein</fullName>
    </submittedName>
</protein>
<feature type="compositionally biased region" description="Polar residues" evidence="1">
    <location>
        <begin position="90"/>
        <end position="100"/>
    </location>
</feature>
<reference evidence="2" key="1">
    <citation type="journal article" date="2013" name="J. Plant Res.">
        <title>Effect of fungi and light on seed germination of three Opuntia species from semiarid lands of central Mexico.</title>
        <authorList>
            <person name="Delgado-Sanchez P."/>
            <person name="Jimenez-Bremont J.F."/>
            <person name="Guerrero-Gonzalez Mde L."/>
            <person name="Flores J."/>
        </authorList>
    </citation>
    <scope>NUCLEOTIDE SEQUENCE</scope>
    <source>
        <tissue evidence="2">Cladode</tissue>
    </source>
</reference>
<dbReference type="EMBL" id="GISG01121307">
    <property type="protein sequence ID" value="MBA4640828.1"/>
    <property type="molecule type" value="Transcribed_RNA"/>
</dbReference>
<organism evidence="2">
    <name type="scientific">Opuntia streptacantha</name>
    <name type="common">Prickly pear cactus</name>
    <name type="synonym">Opuntia cardona</name>
    <dbReference type="NCBI Taxonomy" id="393608"/>
    <lineage>
        <taxon>Eukaryota</taxon>
        <taxon>Viridiplantae</taxon>
        <taxon>Streptophyta</taxon>
        <taxon>Embryophyta</taxon>
        <taxon>Tracheophyta</taxon>
        <taxon>Spermatophyta</taxon>
        <taxon>Magnoliopsida</taxon>
        <taxon>eudicotyledons</taxon>
        <taxon>Gunneridae</taxon>
        <taxon>Pentapetalae</taxon>
        <taxon>Caryophyllales</taxon>
        <taxon>Cactineae</taxon>
        <taxon>Cactaceae</taxon>
        <taxon>Opuntioideae</taxon>
        <taxon>Opuntia</taxon>
    </lineage>
</organism>
<reference evidence="2" key="2">
    <citation type="submission" date="2020-07" db="EMBL/GenBank/DDBJ databases">
        <authorList>
            <person name="Vera ALvarez R."/>
            <person name="Arias-Moreno D.M."/>
            <person name="Jimenez-Jacinto V."/>
            <person name="Jimenez-Bremont J.F."/>
            <person name="Swaminathan K."/>
            <person name="Moose S.P."/>
            <person name="Guerrero-Gonzalez M.L."/>
            <person name="Marino-Ramirez L."/>
            <person name="Landsman D."/>
            <person name="Rodriguez-Kessler M."/>
            <person name="Delgado-Sanchez P."/>
        </authorList>
    </citation>
    <scope>NUCLEOTIDE SEQUENCE</scope>
    <source>
        <tissue evidence="2">Cladode</tissue>
    </source>
</reference>
<evidence type="ECO:0000313" key="2">
    <source>
        <dbReference type="EMBL" id="MBA4640829.1"/>
    </source>
</evidence>
<evidence type="ECO:0000256" key="1">
    <source>
        <dbReference type="SAM" id="MobiDB-lite"/>
    </source>
</evidence>